<evidence type="ECO:0000313" key="5">
    <source>
        <dbReference type="EMBL" id="NYD22938.1"/>
    </source>
</evidence>
<name>A0A7Y9DLR6_9ACTN</name>
<comment type="caution">
    <text evidence="5">The sequence shown here is derived from an EMBL/GenBank/DDBJ whole genome shotgun (WGS) entry which is preliminary data.</text>
</comment>
<dbReference type="InterPro" id="IPR057326">
    <property type="entry name" value="KR_dom"/>
</dbReference>
<dbReference type="InterPro" id="IPR020904">
    <property type="entry name" value="Sc_DH/Rdtase_CS"/>
</dbReference>
<evidence type="ECO:0000256" key="2">
    <source>
        <dbReference type="ARBA" id="ARBA00023002"/>
    </source>
</evidence>
<dbReference type="PROSITE" id="PS00061">
    <property type="entry name" value="ADH_SHORT"/>
    <property type="match status" value="1"/>
</dbReference>
<dbReference type="GO" id="GO:0016491">
    <property type="term" value="F:oxidoreductase activity"/>
    <property type="evidence" value="ECO:0007669"/>
    <property type="project" value="UniProtKB-KW"/>
</dbReference>
<reference evidence="5 6" key="1">
    <citation type="submission" date="2020-07" db="EMBL/GenBank/DDBJ databases">
        <title>Sequencing the genomes of 1000 actinobacteria strains.</title>
        <authorList>
            <person name="Klenk H.-P."/>
        </authorList>
    </citation>
    <scope>NUCLEOTIDE SEQUENCE [LARGE SCALE GENOMIC DNA]</scope>
    <source>
        <strain evidence="5 6">DSM 7487</strain>
    </source>
</reference>
<dbReference type="Gene3D" id="3.40.50.720">
    <property type="entry name" value="NAD(P)-binding Rossmann-like Domain"/>
    <property type="match status" value="1"/>
</dbReference>
<dbReference type="SUPFAM" id="SSF51735">
    <property type="entry name" value="NAD(P)-binding Rossmann-fold domains"/>
    <property type="match status" value="1"/>
</dbReference>
<dbReference type="AlphaFoldDB" id="A0A7Y9DLR6"/>
<evidence type="ECO:0000256" key="3">
    <source>
        <dbReference type="SAM" id="MobiDB-lite"/>
    </source>
</evidence>
<dbReference type="InterPro" id="IPR002347">
    <property type="entry name" value="SDR_fam"/>
</dbReference>
<feature type="region of interest" description="Disordered" evidence="3">
    <location>
        <begin position="1"/>
        <end position="25"/>
    </location>
</feature>
<dbReference type="PRINTS" id="PR00081">
    <property type="entry name" value="GDHRDH"/>
</dbReference>
<gene>
    <name evidence="5" type="ORF">BJ968_002478</name>
</gene>
<evidence type="ECO:0000313" key="6">
    <source>
        <dbReference type="Proteomes" id="UP000521922"/>
    </source>
</evidence>
<evidence type="ECO:0000256" key="1">
    <source>
        <dbReference type="ARBA" id="ARBA00006484"/>
    </source>
</evidence>
<sequence length="247" mass="25931">MDPDDEPDHDPRDGPDDRDGARGGRGRAVVVGASSAIGAAVAHRLHRGGWSVEAWGRDPASWTRSLPPCVRRRVDVTRREDVEEALERGRGPLTTLVYAAGLFDWADTDRADPGTWDELFEVNLTAAARVARLAAPALLRAAPSSLVLLGSTAAHRAFAHNAAYVASKHGLLGLADAVRADLSAAGVAVSIVNPGMVAAGASLLSDRGREDPQSLLRADDVAEAVHYAAAAPPHVCVSRLDLLPRSG</sequence>
<dbReference type="CDD" id="cd05233">
    <property type="entry name" value="SDR_c"/>
    <property type="match status" value="1"/>
</dbReference>
<dbReference type="Pfam" id="PF00106">
    <property type="entry name" value="adh_short"/>
    <property type="match status" value="1"/>
</dbReference>
<proteinExistence type="inferred from homology"/>
<feature type="compositionally biased region" description="Basic and acidic residues" evidence="3">
    <location>
        <begin position="9"/>
        <end position="22"/>
    </location>
</feature>
<keyword evidence="2" id="KW-0560">Oxidoreductase</keyword>
<dbReference type="RefSeq" id="WP_179752292.1">
    <property type="nucleotide sequence ID" value="NZ_BAAAGN010000001.1"/>
</dbReference>
<dbReference type="PANTHER" id="PTHR44196">
    <property type="entry name" value="DEHYDROGENASE/REDUCTASE SDR FAMILY MEMBER 7B"/>
    <property type="match status" value="1"/>
</dbReference>
<dbReference type="EMBL" id="JACCBB010000001">
    <property type="protein sequence ID" value="NYD22938.1"/>
    <property type="molecule type" value="Genomic_DNA"/>
</dbReference>
<dbReference type="Proteomes" id="UP000521922">
    <property type="component" value="Unassembled WGS sequence"/>
</dbReference>
<feature type="domain" description="Ketoreductase" evidence="4">
    <location>
        <begin position="26"/>
        <end position="200"/>
    </location>
</feature>
<keyword evidence="6" id="KW-1185">Reference proteome</keyword>
<dbReference type="InterPro" id="IPR036291">
    <property type="entry name" value="NAD(P)-bd_dom_sf"/>
</dbReference>
<dbReference type="PANTHER" id="PTHR44196:SF1">
    <property type="entry name" value="DEHYDROGENASE_REDUCTASE SDR FAMILY MEMBER 7B"/>
    <property type="match status" value="1"/>
</dbReference>
<evidence type="ECO:0000259" key="4">
    <source>
        <dbReference type="SMART" id="SM00822"/>
    </source>
</evidence>
<dbReference type="SMART" id="SM00822">
    <property type="entry name" value="PKS_KR"/>
    <property type="match status" value="1"/>
</dbReference>
<protein>
    <submittedName>
        <fullName evidence="5">NADP-dependent 3-hydroxy acid dehydrogenase YdfG</fullName>
    </submittedName>
</protein>
<accession>A0A7Y9DLR6</accession>
<dbReference type="GO" id="GO:0016020">
    <property type="term" value="C:membrane"/>
    <property type="evidence" value="ECO:0007669"/>
    <property type="project" value="TreeGrafter"/>
</dbReference>
<organism evidence="5 6">
    <name type="scientific">Kineococcus aurantiacus</name>
    <dbReference type="NCBI Taxonomy" id="37633"/>
    <lineage>
        <taxon>Bacteria</taxon>
        <taxon>Bacillati</taxon>
        <taxon>Actinomycetota</taxon>
        <taxon>Actinomycetes</taxon>
        <taxon>Kineosporiales</taxon>
        <taxon>Kineosporiaceae</taxon>
        <taxon>Kineococcus</taxon>
    </lineage>
</organism>
<comment type="similarity">
    <text evidence="1">Belongs to the short-chain dehydrogenases/reductases (SDR) family.</text>
</comment>